<reference evidence="1 2" key="1">
    <citation type="submission" date="2020-09" db="EMBL/GenBank/DDBJ databases">
        <title>De no assembly of potato wild relative species, Solanum commersonii.</title>
        <authorList>
            <person name="Cho K."/>
        </authorList>
    </citation>
    <scope>NUCLEOTIDE SEQUENCE [LARGE SCALE GENOMIC DNA]</scope>
    <source>
        <strain evidence="1">LZ3.2</strain>
        <tissue evidence="1">Leaf</tissue>
    </source>
</reference>
<evidence type="ECO:0000313" key="1">
    <source>
        <dbReference type="EMBL" id="KAG5609949.1"/>
    </source>
</evidence>
<organism evidence="1 2">
    <name type="scientific">Solanum commersonii</name>
    <name type="common">Commerson's wild potato</name>
    <name type="synonym">Commerson's nightshade</name>
    <dbReference type="NCBI Taxonomy" id="4109"/>
    <lineage>
        <taxon>Eukaryota</taxon>
        <taxon>Viridiplantae</taxon>
        <taxon>Streptophyta</taxon>
        <taxon>Embryophyta</taxon>
        <taxon>Tracheophyta</taxon>
        <taxon>Spermatophyta</taxon>
        <taxon>Magnoliopsida</taxon>
        <taxon>eudicotyledons</taxon>
        <taxon>Gunneridae</taxon>
        <taxon>Pentapetalae</taxon>
        <taxon>asterids</taxon>
        <taxon>lamiids</taxon>
        <taxon>Solanales</taxon>
        <taxon>Solanaceae</taxon>
        <taxon>Solanoideae</taxon>
        <taxon>Solaneae</taxon>
        <taxon>Solanum</taxon>
    </lineage>
</organism>
<keyword evidence="2" id="KW-1185">Reference proteome</keyword>
<dbReference type="AlphaFoldDB" id="A0A9J5ZC18"/>
<dbReference type="Proteomes" id="UP000824120">
    <property type="component" value="Chromosome 4"/>
</dbReference>
<evidence type="ECO:0000313" key="2">
    <source>
        <dbReference type="Proteomes" id="UP000824120"/>
    </source>
</evidence>
<protein>
    <submittedName>
        <fullName evidence="1">Uncharacterized protein</fullName>
    </submittedName>
</protein>
<gene>
    <name evidence="1" type="ORF">H5410_021230</name>
</gene>
<proteinExistence type="predicted"/>
<sequence length="140" mass="15374">MHLRTNSSCDTPLSKFLKLTILASNVSSSSTKLTQDQKGLFKVCNRVECKGVKKCVAKDQSTQLVWITDALGDPLFGQLHRLSALSFNIFATLELWARLRSFGDSSNALGDPQAFFSSSFQPFCSFLPSSVHALPQTPNT</sequence>
<comment type="caution">
    <text evidence="1">The sequence shown here is derived from an EMBL/GenBank/DDBJ whole genome shotgun (WGS) entry which is preliminary data.</text>
</comment>
<accession>A0A9J5ZC18</accession>
<dbReference type="EMBL" id="JACXVP010000004">
    <property type="protein sequence ID" value="KAG5609949.1"/>
    <property type="molecule type" value="Genomic_DNA"/>
</dbReference>
<name>A0A9J5ZC18_SOLCO</name>